<dbReference type="GeneID" id="111104820"/>
<keyword evidence="1" id="KW-0812">Transmembrane</keyword>
<proteinExistence type="predicted"/>
<evidence type="ECO:0000256" key="1">
    <source>
        <dbReference type="SAM" id="Phobius"/>
    </source>
</evidence>
<dbReference type="AlphaFoldDB" id="A0A8B8ATH3"/>
<dbReference type="KEGG" id="cvn:111104820"/>
<keyword evidence="1" id="KW-0472">Membrane</keyword>
<protein>
    <submittedName>
        <fullName evidence="4">Uncharacterized protein LOC111104820 isoform X1</fullName>
    </submittedName>
</protein>
<evidence type="ECO:0000256" key="2">
    <source>
        <dbReference type="SAM" id="SignalP"/>
    </source>
</evidence>
<name>A0A8B8ATH3_CRAVI</name>
<feature type="chain" id="PRO_5034546108" evidence="2">
    <location>
        <begin position="23"/>
        <end position="205"/>
    </location>
</feature>
<keyword evidence="3" id="KW-1185">Reference proteome</keyword>
<dbReference type="Proteomes" id="UP000694844">
    <property type="component" value="Chromosome 7"/>
</dbReference>
<keyword evidence="1" id="KW-1133">Transmembrane helix</keyword>
<keyword evidence="2" id="KW-0732">Signal</keyword>
<organism evidence="3 4">
    <name type="scientific">Crassostrea virginica</name>
    <name type="common">Eastern oyster</name>
    <dbReference type="NCBI Taxonomy" id="6565"/>
    <lineage>
        <taxon>Eukaryota</taxon>
        <taxon>Metazoa</taxon>
        <taxon>Spiralia</taxon>
        <taxon>Lophotrochozoa</taxon>
        <taxon>Mollusca</taxon>
        <taxon>Bivalvia</taxon>
        <taxon>Autobranchia</taxon>
        <taxon>Pteriomorphia</taxon>
        <taxon>Ostreida</taxon>
        <taxon>Ostreoidea</taxon>
        <taxon>Ostreidae</taxon>
        <taxon>Crassostrea</taxon>
    </lineage>
</organism>
<dbReference type="Gene3D" id="2.170.300.10">
    <property type="entry name" value="Tie2 ligand-binding domain superfamily"/>
    <property type="match status" value="1"/>
</dbReference>
<gene>
    <name evidence="4" type="primary">LOC111104820</name>
</gene>
<sequence length="205" mass="22616">MCTMNVNICFIVFTFSIQMVHAGTLPPLCNRDGKQVCCSGYKRSDTTGLCDKCPPGYTGVECTFKCSNSYYGDECSSKCDCPQELCDFVSGCKYISTQVTHTAVSENNQKKAGSHIPTLGQVGYITSTRDSLKRTPDSGSRTSAGAAVFYTTITLISVFFIFAMYYGVSKLRNYISSKKEAGTSALNFNEIEYSHYQCVEFSKHM</sequence>
<feature type="transmembrane region" description="Helical" evidence="1">
    <location>
        <begin position="147"/>
        <end position="168"/>
    </location>
</feature>
<evidence type="ECO:0000313" key="4">
    <source>
        <dbReference type="RefSeq" id="XP_022294667.1"/>
    </source>
</evidence>
<feature type="signal peptide" evidence="2">
    <location>
        <begin position="1"/>
        <end position="22"/>
    </location>
</feature>
<dbReference type="RefSeq" id="XP_022294667.1">
    <property type="nucleotide sequence ID" value="XM_022438959.1"/>
</dbReference>
<reference evidence="4" key="1">
    <citation type="submission" date="2025-08" db="UniProtKB">
        <authorList>
            <consortium name="RefSeq"/>
        </authorList>
    </citation>
    <scope>IDENTIFICATION</scope>
    <source>
        <tissue evidence="4">Whole sample</tissue>
    </source>
</reference>
<accession>A0A8B8ATH3</accession>
<evidence type="ECO:0000313" key="3">
    <source>
        <dbReference type="Proteomes" id="UP000694844"/>
    </source>
</evidence>